<keyword evidence="3" id="KW-0274">FAD</keyword>
<feature type="domain" description="FAD-binding" evidence="6">
    <location>
        <begin position="85"/>
        <end position="264"/>
    </location>
</feature>
<evidence type="ECO:0000256" key="1">
    <source>
        <dbReference type="ARBA" id="ARBA00007992"/>
    </source>
</evidence>
<dbReference type="EMBL" id="KN840724">
    <property type="protein sequence ID" value="KIP01902.1"/>
    <property type="molecule type" value="Genomic_DNA"/>
</dbReference>
<dbReference type="Gene3D" id="3.50.50.60">
    <property type="entry name" value="FAD/NAD(P)-binding domain"/>
    <property type="match status" value="1"/>
</dbReference>
<evidence type="ECO:0000256" key="2">
    <source>
        <dbReference type="ARBA" id="ARBA00022630"/>
    </source>
</evidence>
<dbReference type="InterPro" id="IPR050493">
    <property type="entry name" value="FAD-dep_Monooxygenase_BioMet"/>
</dbReference>
<comment type="similarity">
    <text evidence="1">Belongs to the paxM FAD-dependent monooxygenase family.</text>
</comment>
<evidence type="ECO:0000313" key="8">
    <source>
        <dbReference type="Proteomes" id="UP000053257"/>
    </source>
</evidence>
<dbReference type="InterPro" id="IPR036188">
    <property type="entry name" value="FAD/NAD-bd_sf"/>
</dbReference>
<evidence type="ECO:0000313" key="7">
    <source>
        <dbReference type="EMBL" id="KIP01902.1"/>
    </source>
</evidence>
<organism evidence="7 8">
    <name type="scientific">Phlebiopsis gigantea (strain 11061_1 CR5-6)</name>
    <name type="common">White-rot fungus</name>
    <name type="synonym">Peniophora gigantea</name>
    <dbReference type="NCBI Taxonomy" id="745531"/>
    <lineage>
        <taxon>Eukaryota</taxon>
        <taxon>Fungi</taxon>
        <taxon>Dikarya</taxon>
        <taxon>Basidiomycota</taxon>
        <taxon>Agaricomycotina</taxon>
        <taxon>Agaricomycetes</taxon>
        <taxon>Polyporales</taxon>
        <taxon>Phanerochaetaceae</taxon>
        <taxon>Phlebiopsis</taxon>
    </lineage>
</organism>
<evidence type="ECO:0000256" key="4">
    <source>
        <dbReference type="ARBA" id="ARBA00023002"/>
    </source>
</evidence>
<dbReference type="GO" id="GO:0071949">
    <property type="term" value="F:FAD binding"/>
    <property type="evidence" value="ECO:0007669"/>
    <property type="project" value="InterPro"/>
</dbReference>
<sequence length="342" mass="37889">MSPARVGVIGAGMAGPVLAMYLKLKGYDPVIYERTDSISEWSGNWNRSLLRSSRGSRSPRRSDYPKRFREADGIGAGTIRRPVMLKRLVEFAERAGVPVVWGHKLESLVQDNDSVTITFSNGVQETFSFVIGCDGLHSNTRTCLFGEQPATYTGLSHWGSVSPKPSCLQDKATNFEIFGNGCGMVVISVSDDEVVWAVTVRDPESKDTWRAIDDAAAEEFKHSEYSKWDYGAGEAIRNNRPELSCWHKGRVVLIGDAAHPTSPLLTKHNPTAESPSTETMETMFKELEAVRIPAFSAMVQSARAQGENHVKTGVEECIARNNLYRKIIGNDEFYKFRFGGAK</sequence>
<proteinExistence type="inferred from homology"/>
<dbReference type="GO" id="GO:0004497">
    <property type="term" value="F:monooxygenase activity"/>
    <property type="evidence" value="ECO:0007669"/>
    <property type="project" value="UniProtKB-KW"/>
</dbReference>
<keyword evidence="2" id="KW-0285">Flavoprotein</keyword>
<dbReference type="HOGENOM" id="CLU_009665_19_5_1"/>
<gene>
    <name evidence="7" type="ORF">PHLGIDRAFT_38126</name>
</gene>
<dbReference type="OrthoDB" id="47494at2759"/>
<dbReference type="AlphaFoldDB" id="A0A0C3RZJ3"/>
<dbReference type="InterPro" id="IPR002938">
    <property type="entry name" value="FAD-bd"/>
</dbReference>
<dbReference type="PANTHER" id="PTHR13789:SF309">
    <property type="entry name" value="PUTATIVE (AFU_ORTHOLOGUE AFUA_6G14510)-RELATED"/>
    <property type="match status" value="1"/>
</dbReference>
<dbReference type="SUPFAM" id="SSF51905">
    <property type="entry name" value="FAD/NAD(P)-binding domain"/>
    <property type="match status" value="1"/>
</dbReference>
<keyword evidence="8" id="KW-1185">Reference proteome</keyword>
<evidence type="ECO:0000256" key="3">
    <source>
        <dbReference type="ARBA" id="ARBA00022827"/>
    </source>
</evidence>
<protein>
    <recommendedName>
        <fullName evidence="6">FAD-binding domain-containing protein</fullName>
    </recommendedName>
</protein>
<evidence type="ECO:0000256" key="5">
    <source>
        <dbReference type="ARBA" id="ARBA00023033"/>
    </source>
</evidence>
<dbReference type="PRINTS" id="PR00420">
    <property type="entry name" value="RNGMNOXGNASE"/>
</dbReference>
<accession>A0A0C3RZJ3</accession>
<dbReference type="STRING" id="745531.A0A0C3RZJ3"/>
<dbReference type="Proteomes" id="UP000053257">
    <property type="component" value="Unassembled WGS sequence"/>
</dbReference>
<evidence type="ECO:0000259" key="6">
    <source>
        <dbReference type="Pfam" id="PF01494"/>
    </source>
</evidence>
<keyword evidence="5" id="KW-0503">Monooxygenase</keyword>
<dbReference type="PANTHER" id="PTHR13789">
    <property type="entry name" value="MONOOXYGENASE"/>
    <property type="match status" value="1"/>
</dbReference>
<keyword evidence="4" id="KW-0560">Oxidoreductase</keyword>
<reference evidence="7 8" key="1">
    <citation type="journal article" date="2014" name="PLoS Genet.">
        <title>Analysis of the Phlebiopsis gigantea genome, transcriptome and secretome provides insight into its pioneer colonization strategies of wood.</title>
        <authorList>
            <person name="Hori C."/>
            <person name="Ishida T."/>
            <person name="Igarashi K."/>
            <person name="Samejima M."/>
            <person name="Suzuki H."/>
            <person name="Master E."/>
            <person name="Ferreira P."/>
            <person name="Ruiz-Duenas F.J."/>
            <person name="Held B."/>
            <person name="Canessa P."/>
            <person name="Larrondo L.F."/>
            <person name="Schmoll M."/>
            <person name="Druzhinina I.S."/>
            <person name="Kubicek C.P."/>
            <person name="Gaskell J.A."/>
            <person name="Kersten P."/>
            <person name="St John F."/>
            <person name="Glasner J."/>
            <person name="Sabat G."/>
            <person name="Splinter BonDurant S."/>
            <person name="Syed K."/>
            <person name="Yadav J."/>
            <person name="Mgbeahuruike A.C."/>
            <person name="Kovalchuk A."/>
            <person name="Asiegbu F.O."/>
            <person name="Lackner G."/>
            <person name="Hoffmeister D."/>
            <person name="Rencoret J."/>
            <person name="Gutierrez A."/>
            <person name="Sun H."/>
            <person name="Lindquist E."/>
            <person name="Barry K."/>
            <person name="Riley R."/>
            <person name="Grigoriev I.V."/>
            <person name="Henrissat B."/>
            <person name="Kues U."/>
            <person name="Berka R.M."/>
            <person name="Martinez A.T."/>
            <person name="Covert S.F."/>
            <person name="Blanchette R.A."/>
            <person name="Cullen D."/>
        </authorList>
    </citation>
    <scope>NUCLEOTIDE SEQUENCE [LARGE SCALE GENOMIC DNA]</scope>
    <source>
        <strain evidence="7 8">11061_1 CR5-6</strain>
    </source>
</reference>
<name>A0A0C3RZJ3_PHLG1</name>
<dbReference type="Pfam" id="PF01494">
    <property type="entry name" value="FAD_binding_3"/>
    <property type="match status" value="1"/>
</dbReference>